<protein>
    <submittedName>
        <fullName evidence="2">DUF3352 domain-containing protein</fullName>
    </submittedName>
</protein>
<reference evidence="2" key="1">
    <citation type="submission" date="2020-05" db="EMBL/GenBank/DDBJ databases">
        <authorList>
            <person name="Zhu T."/>
            <person name="Keshari N."/>
            <person name="Lu X."/>
        </authorList>
    </citation>
    <scope>NUCLEOTIDE SEQUENCE</scope>
    <source>
        <strain evidence="2">NK1-22</strain>
    </source>
</reference>
<keyword evidence="1" id="KW-0472">Membrane</keyword>
<feature type="transmembrane region" description="Helical" evidence="1">
    <location>
        <begin position="47"/>
        <end position="69"/>
    </location>
</feature>
<dbReference type="Pfam" id="PF11832">
    <property type="entry name" value="DUF3352"/>
    <property type="match status" value="1"/>
</dbReference>
<organism evidence="2">
    <name type="scientific">Thermoleptolyngbya oregonensis NK1-22</name>
    <dbReference type="NCBI Taxonomy" id="2547457"/>
    <lineage>
        <taxon>Bacteria</taxon>
        <taxon>Bacillati</taxon>
        <taxon>Cyanobacteriota</taxon>
        <taxon>Cyanophyceae</taxon>
        <taxon>Oculatellales</taxon>
        <taxon>Oculatellaceae</taxon>
        <taxon>Thermoleptolyngbya</taxon>
    </lineage>
</organism>
<dbReference type="KEGG" id="tog:HNI00_12745"/>
<accession>A0AA97BQ82</accession>
<gene>
    <name evidence="2" type="ORF">HNI00_12745</name>
</gene>
<evidence type="ECO:0000313" key="2">
    <source>
        <dbReference type="EMBL" id="WOB43918.1"/>
    </source>
</evidence>
<sequence>MRATPCYSKAIGAKAVCIAPLPRYPDGSIGMKGKKDMNQKKPKGNGAGAWLVTGAAIALIAGGGLGYWLSRQPKPGAVSDVPAGLEAAPRDALLALSISTRPAQWRQLREFGTPQTRARLDQALVNWRDRLLTSKGYRYAQDIQPWVGDEVTLVLLAPAAETEKPPALWILPIEDVEKAQQSLSRLGAGASAPTRSHKGIALRTLAGTEGQTLSAAVLEDRLVLLSDTASAIERAIDTYQGGEALTQLPNYSLALAQTAVPEPFARLYVNGPQAKAIAAANSIQPAPLLGLTPLQNNQGLVASARLTETGVQLRGFNWLPADSQNRYRVVNNAGDLPKRLPDDALMVVSGSSFQQFWQGYSQQGSVVNPRNPLNPNMLREGLLSTTGLNLETDLVDWMNGEFALALLPQPDATGERRLSLAWVAETSDRPAAEASLAKLDEVMGSRYRFRVTRAEVGGQPVVGWASPFGSINATHGWLNNNTAFLTLGTGTLPSLLPQSETPLATDPDFVAATATRLNSPNGQFFVDIERLLTSDTPLPLPNLPNGTEVFLTGMRSLGITTAIEGDRTTRYDLNLTLKKSTEPVAPLPPPE</sequence>
<proteinExistence type="predicted"/>
<dbReference type="EMBL" id="CP053540">
    <property type="protein sequence ID" value="WOB43918.1"/>
    <property type="molecule type" value="Genomic_DNA"/>
</dbReference>
<keyword evidence="1" id="KW-1133">Transmembrane helix</keyword>
<name>A0AA97BQ82_9CYAN</name>
<dbReference type="InterPro" id="IPR021787">
    <property type="entry name" value="DUF3352"/>
</dbReference>
<evidence type="ECO:0000256" key="1">
    <source>
        <dbReference type="SAM" id="Phobius"/>
    </source>
</evidence>
<dbReference type="AlphaFoldDB" id="A0AA97BQ82"/>
<keyword evidence="1" id="KW-0812">Transmembrane</keyword>
<dbReference type="RefSeq" id="WP_316786696.1">
    <property type="nucleotide sequence ID" value="NZ_CP053540.1"/>
</dbReference>